<evidence type="ECO:0000313" key="2">
    <source>
        <dbReference type="Proteomes" id="UP001220610"/>
    </source>
</evidence>
<reference evidence="1" key="1">
    <citation type="submission" date="2023-03" db="EMBL/GenBank/DDBJ databases">
        <title>Andean soil-derived lignocellulolytic bacterial consortium as a source of novel taxa and putative plastic-active enzymes.</title>
        <authorList>
            <person name="Diaz-Garcia L."/>
            <person name="Chuvochina M."/>
            <person name="Feuerriegel G."/>
            <person name="Bunk B."/>
            <person name="Sproer C."/>
            <person name="Streit W.R."/>
            <person name="Rodriguez L.M."/>
            <person name="Overmann J."/>
            <person name="Jimenez D.J."/>
        </authorList>
    </citation>
    <scope>NUCLEOTIDE SEQUENCE</scope>
    <source>
        <strain evidence="1">MAG 7</strain>
    </source>
</reference>
<proteinExistence type="predicted"/>
<dbReference type="AlphaFoldDB" id="A0AAJ6BGE4"/>
<organism evidence="1 2">
    <name type="scientific">Candidatus Pseudobacter hemicellulosilyticus</name>
    <dbReference type="NCBI Taxonomy" id="3121375"/>
    <lineage>
        <taxon>Bacteria</taxon>
        <taxon>Pseudomonadati</taxon>
        <taxon>Bacteroidota</taxon>
        <taxon>Chitinophagia</taxon>
        <taxon>Chitinophagales</taxon>
        <taxon>Chitinophagaceae</taxon>
        <taxon>Pseudobacter</taxon>
    </lineage>
</organism>
<dbReference type="Proteomes" id="UP001220610">
    <property type="component" value="Chromosome"/>
</dbReference>
<gene>
    <name evidence="1" type="ORF">P0Y53_01220</name>
</gene>
<accession>A0AAJ6BGE4</accession>
<dbReference type="EMBL" id="CP119311">
    <property type="protein sequence ID" value="WEK36108.1"/>
    <property type="molecule type" value="Genomic_DNA"/>
</dbReference>
<protein>
    <submittedName>
        <fullName evidence="1">Uncharacterized protein</fullName>
    </submittedName>
</protein>
<evidence type="ECO:0000313" key="1">
    <source>
        <dbReference type="EMBL" id="WEK36108.1"/>
    </source>
</evidence>
<name>A0AAJ6BGE4_9BACT</name>
<sequence length="257" mass="29369">MERELPQIALKGTVFLVDASNGLLVEQANKQNALAISNMSVLDDGYGFWYDTQRRSFSKEGSQGENSVWVTVKWLTELDPDAMAAKYGKLPEAVLGKSDYEVIVDQEVVRKRMEGVLPILDIDGNTYVVDTEQRAFRPTVDIPVIRFSDNDYYADKVRIAYDQVGRQPKILDFREIVEFPKDTIAVEFPGIKSLDPIGFYGKDCAYLKDYLMETPPKLEYRAKVIPWEETDVPRLIERNKKWKLDEGKKGKGRGMGR</sequence>